<evidence type="ECO:0000313" key="1">
    <source>
        <dbReference type="EMBL" id="PLL39384.1"/>
    </source>
</evidence>
<dbReference type="RefSeq" id="WP_016809016.1">
    <property type="nucleotide sequence ID" value="NZ_CABGVP010000014.1"/>
</dbReference>
<name>A0A2J4R7W5_9ENTR</name>
<organism evidence="1 2">
    <name type="scientific">Klebsiella michiganensis</name>
    <dbReference type="NCBI Taxonomy" id="1134687"/>
    <lineage>
        <taxon>Bacteria</taxon>
        <taxon>Pseudomonadati</taxon>
        <taxon>Pseudomonadota</taxon>
        <taxon>Gammaproteobacteria</taxon>
        <taxon>Enterobacterales</taxon>
        <taxon>Enterobacteriaceae</taxon>
        <taxon>Klebsiella/Raoultella group</taxon>
        <taxon>Klebsiella</taxon>
    </lineage>
</organism>
<reference evidence="1 2" key="2">
    <citation type="submission" date="2018-01" db="EMBL/GenBank/DDBJ databases">
        <title>Genomic study of Klebsiella pneumoniae.</title>
        <authorList>
            <person name="Yang Y."/>
            <person name="Bicalho R."/>
        </authorList>
    </citation>
    <scope>NUCLEOTIDE SEQUENCE [LARGE SCALE GENOMIC DNA]</scope>
    <source>
        <strain evidence="1 2">A11</strain>
    </source>
</reference>
<accession>A0A2J4R7W5</accession>
<sequence>MKKNQKVIQFRGDEDMYHRAQERITSQEILFPDVMRAALRAIAEGDVAPFADIINEAGHTGDETNQAWLYHKCHELFEYRDGQLLRKSRKGMGEKGTPAYIRIREGEEHVLIQGNHYLLKDIVWLMANGSIAGEVIYKNPHRVTNKHAIENLILNPVEIRQVTITKYLSGSEKIDICRGKQRAIAINTESDISAAGAIERLINRGQTIPLLLRGDDGWVASRTAIHAFKLGDNQYVVSIT</sequence>
<protein>
    <submittedName>
        <fullName evidence="1">Uncharacterized protein</fullName>
    </submittedName>
</protein>
<dbReference type="AlphaFoldDB" id="A0A2J4R7W5"/>
<comment type="caution">
    <text evidence="1">The sequence shown here is derived from an EMBL/GenBank/DDBJ whole genome shotgun (WGS) entry which is preliminary data.</text>
</comment>
<dbReference type="EMBL" id="PIDS01000420">
    <property type="protein sequence ID" value="PLL39384.1"/>
    <property type="molecule type" value="Genomic_DNA"/>
</dbReference>
<gene>
    <name evidence="1" type="ORF">CWN50_13850</name>
</gene>
<reference evidence="1 2" key="1">
    <citation type="submission" date="2017-11" db="EMBL/GenBank/DDBJ databases">
        <authorList>
            <person name="Han C.G."/>
        </authorList>
    </citation>
    <scope>NUCLEOTIDE SEQUENCE [LARGE SCALE GENOMIC DNA]</scope>
    <source>
        <strain evidence="1 2">A11</strain>
    </source>
</reference>
<evidence type="ECO:0000313" key="2">
    <source>
        <dbReference type="Proteomes" id="UP000234505"/>
    </source>
</evidence>
<proteinExistence type="predicted"/>
<dbReference type="Proteomes" id="UP000234505">
    <property type="component" value="Unassembled WGS sequence"/>
</dbReference>